<proteinExistence type="predicted"/>
<reference evidence="1" key="2">
    <citation type="submission" date="2024-07" db="EMBL/GenBank/DDBJ databases">
        <title>A complete genome sequence for Pseudomonas syringae CC1417.</title>
        <authorList>
            <person name="Baltrus D.A."/>
        </authorList>
    </citation>
    <scope>NUCLEOTIDE SEQUENCE</scope>
    <source>
        <strain evidence="1">CC1417</strain>
    </source>
</reference>
<dbReference type="EMBL" id="CP159362">
    <property type="protein sequence ID" value="XCN66172.1"/>
    <property type="molecule type" value="Genomic_DNA"/>
</dbReference>
<protein>
    <submittedName>
        <fullName evidence="1">Uncharacterized protein</fullName>
    </submittedName>
</protein>
<evidence type="ECO:0000313" key="1">
    <source>
        <dbReference type="EMBL" id="XCN66172.1"/>
    </source>
</evidence>
<reference evidence="1" key="1">
    <citation type="journal article" date="2014" name="Genome Announc.">
        <title>Draft Genome Sequences of a Phylogenetically Diverse Suite of Pseudomonas syringae Strains from Multiple Source Populations.</title>
        <authorList>
            <person name="Baltrus D.A."/>
            <person name="Yourstone S."/>
            <person name="Lind A."/>
            <person name="Guilbaud C."/>
            <person name="Sands D.C."/>
            <person name="Jones C.D."/>
            <person name="Morris C.E."/>
            <person name="Dangl J.L."/>
        </authorList>
    </citation>
    <scope>NUCLEOTIDE SEQUENCE</scope>
    <source>
        <strain evidence="1">CC1417</strain>
    </source>
</reference>
<organism evidence="1">
    <name type="scientific">Pseudomonas syringae CC1417</name>
    <dbReference type="NCBI Taxonomy" id="1357272"/>
    <lineage>
        <taxon>Bacteria</taxon>
        <taxon>Pseudomonadati</taxon>
        <taxon>Pseudomonadota</taxon>
        <taxon>Gammaproteobacteria</taxon>
        <taxon>Pseudomonadales</taxon>
        <taxon>Pseudomonadaceae</taxon>
        <taxon>Pseudomonas</taxon>
        <taxon>Pseudomonas syringae</taxon>
    </lineage>
</organism>
<accession>A0AAU8LDB8</accession>
<gene>
    <name evidence="1" type="ORF">N011_16850</name>
</gene>
<dbReference type="RefSeq" id="WP_024695519.1">
    <property type="nucleotide sequence ID" value="NZ_CP159362.1"/>
</dbReference>
<dbReference type="AlphaFoldDB" id="A0AAU8LDB8"/>
<name>A0AAU8LDB8_PSESX</name>
<sequence>MRVANPSSEVRSALLQLEKRTQVSKEISATKDFPAASDTRDTYKISGQALLKQRLFGMTDVDRAAPLLGKAEMGTSMNYVAFLTRDDRRFLGEVYEWARDNSMDLKYVDSLGLNLASYREHDDGRTVGRLNQGKVFDKDGHAMYYSFTEKDAATAQRILSSQSLTSTRLDQGFVRFITDKDYGAMHHNDFDFMEQVIKKFSETGLDRSFSEAAFSAYEYKKDNFIMTRSKDKRVLNEADNVQAGHYKKKSTKPKPITLESLRADLRQSLFQAMGVKSFSSLFALLFKDKR</sequence>